<evidence type="ECO:0000313" key="2">
    <source>
        <dbReference type="Proteomes" id="UP001207742"/>
    </source>
</evidence>
<gene>
    <name evidence="1" type="ORF">OL497_20060</name>
</gene>
<dbReference type="Proteomes" id="UP001207742">
    <property type="component" value="Unassembled WGS sequence"/>
</dbReference>
<sequence>MNNAYPEKPVLPYEKTSVPMESVIAFLQASDASVAVKRAAYCFFRLESGNGKKGVNNNYAGIQADGARWPALYDDLIAGTVVQKENGTRRTRIFVAFHTWADSVNFTIGNTRRRGLYVGGRTSHITEMDVRTPTDLCIAYKREWVTGKASYRPNNITEVKPFLSIYAKAVTLFPNP</sequence>
<reference evidence="1 2" key="1">
    <citation type="submission" date="2022-10" db="EMBL/GenBank/DDBJ databases">
        <title>Chitinophaga nivalis PC15 sp. nov., isolated from Pyeongchang county, South Korea.</title>
        <authorList>
            <person name="Trinh H.N."/>
        </authorList>
    </citation>
    <scope>NUCLEOTIDE SEQUENCE [LARGE SCALE GENOMIC DNA]</scope>
    <source>
        <strain evidence="1 2">PC14</strain>
    </source>
</reference>
<dbReference type="Gene3D" id="1.10.530.10">
    <property type="match status" value="1"/>
</dbReference>
<proteinExistence type="predicted"/>
<dbReference type="EMBL" id="JAPDNS010000002">
    <property type="protein sequence ID" value="MCW3486208.1"/>
    <property type="molecule type" value="Genomic_DNA"/>
</dbReference>
<dbReference type="RefSeq" id="WP_264733024.1">
    <property type="nucleotide sequence ID" value="NZ_JAPDNR010000001.1"/>
</dbReference>
<keyword evidence="2" id="KW-1185">Reference proteome</keyword>
<name>A0ABT3IQI7_9BACT</name>
<organism evidence="1 2">
    <name type="scientific">Chitinophaga nivalis</name>
    <dbReference type="NCBI Taxonomy" id="2991709"/>
    <lineage>
        <taxon>Bacteria</taxon>
        <taxon>Pseudomonadati</taxon>
        <taxon>Bacteroidota</taxon>
        <taxon>Chitinophagia</taxon>
        <taxon>Chitinophagales</taxon>
        <taxon>Chitinophagaceae</taxon>
        <taxon>Chitinophaga</taxon>
    </lineage>
</organism>
<evidence type="ECO:0000313" key="1">
    <source>
        <dbReference type="EMBL" id="MCW3486208.1"/>
    </source>
</evidence>
<comment type="caution">
    <text evidence="1">The sequence shown here is derived from an EMBL/GenBank/DDBJ whole genome shotgun (WGS) entry which is preliminary data.</text>
</comment>
<accession>A0ABT3IQI7</accession>
<protein>
    <submittedName>
        <fullName evidence="1">Uncharacterized protein</fullName>
    </submittedName>
</protein>